<dbReference type="VEuPathDB" id="AmoebaDB:ACA1_058910"/>
<organism evidence="2 3">
    <name type="scientific">Acanthamoeba castellanii (strain ATCC 30010 / Neff)</name>
    <dbReference type="NCBI Taxonomy" id="1257118"/>
    <lineage>
        <taxon>Eukaryota</taxon>
        <taxon>Amoebozoa</taxon>
        <taxon>Discosea</taxon>
        <taxon>Longamoebia</taxon>
        <taxon>Centramoebida</taxon>
        <taxon>Acanthamoebidae</taxon>
        <taxon>Acanthamoeba</taxon>
    </lineage>
</organism>
<sequence length="287" mass="31447">MVDGQKAESYAATRMHEVATSGIRIGTDAAGRKLIQPFMFCKANREYNDNQSDDDDGEGEDDTATKKNKAAGTIALELCQTRPVLSGSTTKLMAGYAFTPRSVVPDKKESFGIERSVGLGATTTGDHFRLANYTAGEFIEKLEVRYRTAKFFHMLQCRIDPQEVKRAEGPVAVIDLVDDDEDEEDTERRAKKRIKLELAAPSTPALGNDATADTFLCRLAAKEAMEMSSLKPLLLELIQRNLTTVGQLRELSRAQWRDVMRASGLPASLSISAGQIASPPVCLVLDD</sequence>
<protein>
    <submittedName>
        <fullName evidence="2">Uncharacterized protein</fullName>
    </submittedName>
</protein>
<evidence type="ECO:0000313" key="2">
    <source>
        <dbReference type="EMBL" id="ELR17224.1"/>
    </source>
</evidence>
<dbReference type="RefSeq" id="XP_004339237.1">
    <property type="nucleotide sequence ID" value="XM_004339189.1"/>
</dbReference>
<reference evidence="2 3" key="1">
    <citation type="journal article" date="2013" name="Genome Biol.">
        <title>Genome of Acanthamoeba castellanii highlights extensive lateral gene transfer and early evolution of tyrosine kinase signaling.</title>
        <authorList>
            <person name="Clarke M."/>
            <person name="Lohan A.J."/>
            <person name="Liu B."/>
            <person name="Lagkouvardos I."/>
            <person name="Roy S."/>
            <person name="Zafar N."/>
            <person name="Bertelli C."/>
            <person name="Schilde C."/>
            <person name="Kianianmomeni A."/>
            <person name="Burglin T.R."/>
            <person name="Frech C."/>
            <person name="Turcotte B."/>
            <person name="Kopec K.O."/>
            <person name="Synnott J.M."/>
            <person name="Choo C."/>
            <person name="Paponov I."/>
            <person name="Finkler A."/>
            <person name="Soon Heng Tan C."/>
            <person name="Hutchins A.P."/>
            <person name="Weinmeier T."/>
            <person name="Rattei T."/>
            <person name="Chu J.S."/>
            <person name="Gimenez G."/>
            <person name="Irimia M."/>
            <person name="Rigden D.J."/>
            <person name="Fitzpatrick D.A."/>
            <person name="Lorenzo-Morales J."/>
            <person name="Bateman A."/>
            <person name="Chiu C.H."/>
            <person name="Tang P."/>
            <person name="Hegemann P."/>
            <person name="Fromm H."/>
            <person name="Raoult D."/>
            <person name="Greub G."/>
            <person name="Miranda-Saavedra D."/>
            <person name="Chen N."/>
            <person name="Nash P."/>
            <person name="Ginger M.L."/>
            <person name="Horn M."/>
            <person name="Schaap P."/>
            <person name="Caler L."/>
            <person name="Loftus B."/>
        </authorList>
    </citation>
    <scope>NUCLEOTIDE SEQUENCE [LARGE SCALE GENOMIC DNA]</scope>
    <source>
        <strain evidence="2 3">Neff</strain>
    </source>
</reference>
<dbReference type="Proteomes" id="UP000011083">
    <property type="component" value="Unassembled WGS sequence"/>
</dbReference>
<feature type="region of interest" description="Disordered" evidence="1">
    <location>
        <begin position="46"/>
        <end position="65"/>
    </location>
</feature>
<accession>L8GVH3</accession>
<evidence type="ECO:0000313" key="3">
    <source>
        <dbReference type="Proteomes" id="UP000011083"/>
    </source>
</evidence>
<dbReference type="KEGG" id="acan:ACA1_058910"/>
<name>L8GVH3_ACACF</name>
<dbReference type="AlphaFoldDB" id="L8GVH3"/>
<keyword evidence="3" id="KW-1185">Reference proteome</keyword>
<gene>
    <name evidence="2" type="ORF">ACA1_058910</name>
</gene>
<dbReference type="GeneID" id="14918332"/>
<feature type="compositionally biased region" description="Acidic residues" evidence="1">
    <location>
        <begin position="51"/>
        <end position="62"/>
    </location>
</feature>
<proteinExistence type="predicted"/>
<dbReference type="EMBL" id="KB007974">
    <property type="protein sequence ID" value="ELR17224.1"/>
    <property type="molecule type" value="Genomic_DNA"/>
</dbReference>
<evidence type="ECO:0000256" key="1">
    <source>
        <dbReference type="SAM" id="MobiDB-lite"/>
    </source>
</evidence>